<protein>
    <submittedName>
        <fullName evidence="1">Uncharacterized protein</fullName>
    </submittedName>
</protein>
<dbReference type="AlphaFoldDB" id="A0A2T6ZFF2"/>
<sequence>MAEAKRVVGKCTGYICGIQNWTIVSFPVSQRGSPLHTFSSPERVPIYISLRRETPFSREATPDPLGVDISAQYYTLKTRQQGPLPSSLRGSSLANAQGQQGLLFGVGSNQSDLHLERLMMENYMFGGQTSRTGTIQEDPMLLMMQQWRGSW</sequence>
<gene>
    <name evidence="1" type="ORF">B9Z19DRAFT_1133751</name>
</gene>
<evidence type="ECO:0000313" key="2">
    <source>
        <dbReference type="Proteomes" id="UP000244722"/>
    </source>
</evidence>
<evidence type="ECO:0000313" key="1">
    <source>
        <dbReference type="EMBL" id="PUU74186.1"/>
    </source>
</evidence>
<name>A0A2T6ZFF2_TUBBO</name>
<dbReference type="STRING" id="42251.A0A2T6ZFF2"/>
<dbReference type="EMBL" id="NESQ01000317">
    <property type="protein sequence ID" value="PUU74186.1"/>
    <property type="molecule type" value="Genomic_DNA"/>
</dbReference>
<reference evidence="1 2" key="1">
    <citation type="submission" date="2017-04" db="EMBL/GenBank/DDBJ databases">
        <title>Draft genome sequence of Tuber borchii Vittad., a whitish edible truffle.</title>
        <authorList>
            <consortium name="DOE Joint Genome Institute"/>
            <person name="Murat C."/>
            <person name="Kuo A."/>
            <person name="Barry K.W."/>
            <person name="Clum A."/>
            <person name="Dockter R.B."/>
            <person name="Fauchery L."/>
            <person name="Iotti M."/>
            <person name="Kohler A."/>
            <person name="Labutti K."/>
            <person name="Lindquist E.A."/>
            <person name="Lipzen A."/>
            <person name="Ohm R.A."/>
            <person name="Wang M."/>
            <person name="Grigoriev I.V."/>
            <person name="Zambonelli A."/>
            <person name="Martin F.M."/>
        </authorList>
    </citation>
    <scope>NUCLEOTIDE SEQUENCE [LARGE SCALE GENOMIC DNA]</scope>
    <source>
        <strain evidence="1 2">Tbo3840</strain>
    </source>
</reference>
<proteinExistence type="predicted"/>
<keyword evidence="2" id="KW-1185">Reference proteome</keyword>
<dbReference type="Proteomes" id="UP000244722">
    <property type="component" value="Unassembled WGS sequence"/>
</dbReference>
<organism evidence="1 2">
    <name type="scientific">Tuber borchii</name>
    <name type="common">White truffle</name>
    <dbReference type="NCBI Taxonomy" id="42251"/>
    <lineage>
        <taxon>Eukaryota</taxon>
        <taxon>Fungi</taxon>
        <taxon>Dikarya</taxon>
        <taxon>Ascomycota</taxon>
        <taxon>Pezizomycotina</taxon>
        <taxon>Pezizomycetes</taxon>
        <taxon>Pezizales</taxon>
        <taxon>Tuberaceae</taxon>
        <taxon>Tuber</taxon>
    </lineage>
</organism>
<accession>A0A2T6ZFF2</accession>
<comment type="caution">
    <text evidence="1">The sequence shown here is derived from an EMBL/GenBank/DDBJ whole genome shotgun (WGS) entry which is preliminary data.</text>
</comment>